<dbReference type="PANTHER" id="PTHR12192">
    <property type="entry name" value="CATION TRANSPORT PROTEIN CHAC-RELATED"/>
    <property type="match status" value="1"/>
</dbReference>
<dbReference type="PANTHER" id="PTHR12192:SF26">
    <property type="entry name" value="GLUTATHIONE-SPECIFIC GAMMA-GLUTAMYLCYCLOTRANSFERASE 1"/>
    <property type="match status" value="1"/>
</dbReference>
<organism evidence="4">
    <name type="scientific">Cacopsylla melanoneura</name>
    <dbReference type="NCBI Taxonomy" id="428564"/>
    <lineage>
        <taxon>Eukaryota</taxon>
        <taxon>Metazoa</taxon>
        <taxon>Ecdysozoa</taxon>
        <taxon>Arthropoda</taxon>
        <taxon>Hexapoda</taxon>
        <taxon>Insecta</taxon>
        <taxon>Pterygota</taxon>
        <taxon>Neoptera</taxon>
        <taxon>Paraneoptera</taxon>
        <taxon>Hemiptera</taxon>
        <taxon>Sternorrhyncha</taxon>
        <taxon>Psylloidea</taxon>
        <taxon>Psyllidae</taxon>
        <taxon>Psyllinae</taxon>
        <taxon>Cacopsylla</taxon>
    </lineage>
</organism>
<evidence type="ECO:0000313" key="4">
    <source>
        <dbReference type="EMBL" id="CAG6641749.1"/>
    </source>
</evidence>
<evidence type="ECO:0000256" key="3">
    <source>
        <dbReference type="ARBA" id="ARBA00048073"/>
    </source>
</evidence>
<dbReference type="CDD" id="cd06661">
    <property type="entry name" value="GGCT_like"/>
    <property type="match status" value="1"/>
</dbReference>
<dbReference type="Gene3D" id="3.10.490.10">
    <property type="entry name" value="Gamma-glutamyl cyclotransferase-like"/>
    <property type="match status" value="1"/>
</dbReference>
<comment type="catalytic activity">
    <reaction evidence="3">
        <text>glutathione = L-cysteinylglycine + 5-oxo-L-proline</text>
        <dbReference type="Rhea" id="RHEA:47724"/>
        <dbReference type="ChEBI" id="CHEBI:57925"/>
        <dbReference type="ChEBI" id="CHEBI:58402"/>
        <dbReference type="ChEBI" id="CHEBI:61694"/>
        <dbReference type="EC" id="4.3.2.7"/>
    </reaction>
</comment>
<accession>A0A8D8W1T5</accession>
<proteinExistence type="inferred from homology"/>
<dbReference type="InterPro" id="IPR013024">
    <property type="entry name" value="GGCT-like"/>
</dbReference>
<keyword evidence="4" id="KW-0808">Transferase</keyword>
<evidence type="ECO:0000256" key="2">
    <source>
        <dbReference type="ARBA" id="ARBA00023239"/>
    </source>
</evidence>
<sequence>MDSLDISSPEESSSIWVFGYGSLCWHPGFEFEKSTTGYVKGYSRKFWQGNDQHRGTSDSPGRVATLVQQPENIVWGRAFLVWVICRPLSQHEGRCVGRLHDIV</sequence>
<keyword evidence="2" id="KW-0456">Lyase</keyword>
<dbReference type="Pfam" id="PF04752">
    <property type="entry name" value="ChaC"/>
    <property type="match status" value="1"/>
</dbReference>
<comment type="similarity">
    <text evidence="1">Belongs to the gamma-glutamylcyclotransferase family. ChaC subfamily.</text>
</comment>
<dbReference type="GO" id="GO:0006751">
    <property type="term" value="P:glutathione catabolic process"/>
    <property type="evidence" value="ECO:0007669"/>
    <property type="project" value="InterPro"/>
</dbReference>
<reference evidence="4" key="1">
    <citation type="submission" date="2021-05" db="EMBL/GenBank/DDBJ databases">
        <authorList>
            <person name="Alioto T."/>
            <person name="Alioto T."/>
            <person name="Gomez Garrido J."/>
        </authorList>
    </citation>
    <scope>NUCLEOTIDE SEQUENCE</scope>
</reference>
<dbReference type="InterPro" id="IPR006840">
    <property type="entry name" value="ChaC"/>
</dbReference>
<dbReference type="EMBL" id="HBUF01119001">
    <property type="protein sequence ID" value="CAG6641749.1"/>
    <property type="molecule type" value="Transcribed_RNA"/>
</dbReference>
<evidence type="ECO:0000256" key="1">
    <source>
        <dbReference type="ARBA" id="ARBA00009662"/>
    </source>
</evidence>
<name>A0A8D8W1T5_9HEMI</name>
<dbReference type="GO" id="GO:0005737">
    <property type="term" value="C:cytoplasm"/>
    <property type="evidence" value="ECO:0007669"/>
    <property type="project" value="TreeGrafter"/>
</dbReference>
<dbReference type="GO" id="GO:0061928">
    <property type="term" value="F:glutathione specific gamma-glutamylcyclotransferase activity"/>
    <property type="evidence" value="ECO:0007669"/>
    <property type="project" value="UniProtKB-EC"/>
</dbReference>
<dbReference type="GO" id="GO:0016740">
    <property type="term" value="F:transferase activity"/>
    <property type="evidence" value="ECO:0007669"/>
    <property type="project" value="UniProtKB-KW"/>
</dbReference>
<protein>
    <submittedName>
        <fullName evidence="4">Glutathione-specific gamma-glutamylcyclotransferase 1</fullName>
    </submittedName>
</protein>
<dbReference type="AlphaFoldDB" id="A0A8D8W1T5"/>